<evidence type="ECO:0000256" key="8">
    <source>
        <dbReference type="RuleBase" id="RU000416"/>
    </source>
</evidence>
<evidence type="ECO:0000256" key="3">
    <source>
        <dbReference type="ARBA" id="ARBA00022679"/>
    </source>
</evidence>
<dbReference type="Proteomes" id="UP001202180">
    <property type="component" value="Unassembled WGS sequence"/>
</dbReference>
<feature type="active site" evidence="7">
    <location>
        <position position="80"/>
    </location>
</feature>
<sequence length="349" mass="39344">MKYLAADLFAGCGGLTEGMHEAGFETVLAFELEPVAVQTYRMNHPGTEVIEGDIRNVDLESIKKKLNGQTLHLLAGCPPCQGFSSVRRLNRKQAVDDKRNSLILEFLRFVKELRPYTIMMENVPGLKEYDQFKKVVSELTSDELGYQVDVRVVNVKDYGVAQSRKRLVLLGSRLKQSTPILVAGPTGERRTVRHEIEHLPSPDETDDELHKMVSTHTDAVMKRIQLTPKNGGSWKDLPSEYVLNCHSKPNVGFNDIYGRLRWDDYSSTITGGCLNPSKGRFLHPVQDRAITPREAALLQSFPDNYRFPVSIKKADLALMIGNALPPRFSKVQCNHLKNHLDTYLEPSDI</sequence>
<dbReference type="Gene3D" id="3.40.50.150">
    <property type="entry name" value="Vaccinia Virus protein VP39"/>
    <property type="match status" value="1"/>
</dbReference>
<evidence type="ECO:0000313" key="10">
    <source>
        <dbReference type="Proteomes" id="UP001202180"/>
    </source>
</evidence>
<keyword evidence="10" id="KW-1185">Reference proteome</keyword>
<comment type="similarity">
    <text evidence="7 8">Belongs to the class I-like SAM-binding methyltransferase superfamily. C5-methyltransferase family.</text>
</comment>
<evidence type="ECO:0000256" key="2">
    <source>
        <dbReference type="ARBA" id="ARBA00022603"/>
    </source>
</evidence>
<keyword evidence="4 7" id="KW-0949">S-adenosyl-L-methionine</keyword>
<organism evidence="9 10">
    <name type="scientific">Spirosoma liriopis</name>
    <dbReference type="NCBI Taxonomy" id="2937440"/>
    <lineage>
        <taxon>Bacteria</taxon>
        <taxon>Pseudomonadati</taxon>
        <taxon>Bacteroidota</taxon>
        <taxon>Cytophagia</taxon>
        <taxon>Cytophagales</taxon>
        <taxon>Cytophagaceae</taxon>
        <taxon>Spirosoma</taxon>
    </lineage>
</organism>
<evidence type="ECO:0000256" key="6">
    <source>
        <dbReference type="ARBA" id="ARBA00047422"/>
    </source>
</evidence>
<dbReference type="InterPro" id="IPR001525">
    <property type="entry name" value="C5_MeTfrase"/>
</dbReference>
<dbReference type="NCBIfam" id="TIGR00675">
    <property type="entry name" value="dcm"/>
    <property type="match status" value="1"/>
</dbReference>
<evidence type="ECO:0000256" key="7">
    <source>
        <dbReference type="PROSITE-ProRule" id="PRU01016"/>
    </source>
</evidence>
<dbReference type="InterPro" id="IPR029063">
    <property type="entry name" value="SAM-dependent_MTases_sf"/>
</dbReference>
<accession>A0ABT0HNN0</accession>
<dbReference type="EC" id="2.1.1.37" evidence="1"/>
<dbReference type="PANTHER" id="PTHR10629:SF52">
    <property type="entry name" value="DNA (CYTOSINE-5)-METHYLTRANSFERASE 1"/>
    <property type="match status" value="1"/>
</dbReference>
<dbReference type="Gene3D" id="3.90.120.10">
    <property type="entry name" value="DNA Methylase, subunit A, domain 2"/>
    <property type="match status" value="1"/>
</dbReference>
<dbReference type="RefSeq" id="WP_248478401.1">
    <property type="nucleotide sequence ID" value="NZ_JALPRF010000003.1"/>
</dbReference>
<dbReference type="SUPFAM" id="SSF53335">
    <property type="entry name" value="S-adenosyl-L-methionine-dependent methyltransferases"/>
    <property type="match status" value="1"/>
</dbReference>
<name>A0ABT0HNN0_9BACT</name>
<keyword evidence="2 7" id="KW-0489">Methyltransferase</keyword>
<evidence type="ECO:0000313" key="9">
    <source>
        <dbReference type="EMBL" id="MCK8493781.1"/>
    </source>
</evidence>
<comment type="caution">
    <text evidence="9">The sequence shown here is derived from an EMBL/GenBank/DDBJ whole genome shotgun (WGS) entry which is preliminary data.</text>
</comment>
<dbReference type="Pfam" id="PF00145">
    <property type="entry name" value="DNA_methylase"/>
    <property type="match status" value="1"/>
</dbReference>
<dbReference type="GO" id="GO:0008168">
    <property type="term" value="F:methyltransferase activity"/>
    <property type="evidence" value="ECO:0007669"/>
    <property type="project" value="UniProtKB-KW"/>
</dbReference>
<evidence type="ECO:0000256" key="1">
    <source>
        <dbReference type="ARBA" id="ARBA00011975"/>
    </source>
</evidence>
<dbReference type="EMBL" id="JALPRF010000003">
    <property type="protein sequence ID" value="MCK8493781.1"/>
    <property type="molecule type" value="Genomic_DNA"/>
</dbReference>
<evidence type="ECO:0000256" key="5">
    <source>
        <dbReference type="ARBA" id="ARBA00022747"/>
    </source>
</evidence>
<dbReference type="InterPro" id="IPR050390">
    <property type="entry name" value="C5-Methyltransferase"/>
</dbReference>
<keyword evidence="3 7" id="KW-0808">Transferase</keyword>
<protein>
    <recommendedName>
        <fullName evidence="1">DNA (cytosine-5-)-methyltransferase</fullName>
        <ecNumber evidence="1">2.1.1.37</ecNumber>
    </recommendedName>
</protein>
<dbReference type="GO" id="GO:0032259">
    <property type="term" value="P:methylation"/>
    <property type="evidence" value="ECO:0007669"/>
    <property type="project" value="UniProtKB-KW"/>
</dbReference>
<comment type="catalytic activity">
    <reaction evidence="6">
        <text>a 2'-deoxycytidine in DNA + S-adenosyl-L-methionine = a 5-methyl-2'-deoxycytidine in DNA + S-adenosyl-L-homocysteine + H(+)</text>
        <dbReference type="Rhea" id="RHEA:13681"/>
        <dbReference type="Rhea" id="RHEA-COMP:11369"/>
        <dbReference type="Rhea" id="RHEA-COMP:11370"/>
        <dbReference type="ChEBI" id="CHEBI:15378"/>
        <dbReference type="ChEBI" id="CHEBI:57856"/>
        <dbReference type="ChEBI" id="CHEBI:59789"/>
        <dbReference type="ChEBI" id="CHEBI:85452"/>
        <dbReference type="ChEBI" id="CHEBI:85454"/>
        <dbReference type="EC" id="2.1.1.37"/>
    </reaction>
</comment>
<reference evidence="9 10" key="1">
    <citation type="submission" date="2022-04" db="EMBL/GenBank/DDBJ databases">
        <title>Spirosoma sp. strain RP8 genome sequencing and assembly.</title>
        <authorList>
            <person name="Jung Y."/>
        </authorList>
    </citation>
    <scope>NUCLEOTIDE SEQUENCE [LARGE SCALE GENOMIC DNA]</scope>
    <source>
        <strain evidence="9 10">RP8</strain>
    </source>
</reference>
<keyword evidence="5" id="KW-0680">Restriction system</keyword>
<dbReference type="PRINTS" id="PR00105">
    <property type="entry name" value="C5METTRFRASE"/>
</dbReference>
<dbReference type="PROSITE" id="PS51679">
    <property type="entry name" value="SAM_MT_C5"/>
    <property type="match status" value="1"/>
</dbReference>
<evidence type="ECO:0000256" key="4">
    <source>
        <dbReference type="ARBA" id="ARBA00022691"/>
    </source>
</evidence>
<gene>
    <name evidence="9" type="ORF">M0L20_18085</name>
</gene>
<dbReference type="PANTHER" id="PTHR10629">
    <property type="entry name" value="CYTOSINE-SPECIFIC METHYLTRANSFERASE"/>
    <property type="match status" value="1"/>
</dbReference>
<proteinExistence type="inferred from homology"/>